<dbReference type="Pfam" id="PF04909">
    <property type="entry name" value="Amidohydro_2"/>
    <property type="match status" value="1"/>
</dbReference>
<keyword evidence="4" id="KW-1185">Reference proteome</keyword>
<evidence type="ECO:0000313" key="3">
    <source>
        <dbReference type="EMBL" id="TCT04818.1"/>
    </source>
</evidence>
<reference evidence="3 4" key="1">
    <citation type="submission" date="2019-03" db="EMBL/GenBank/DDBJ databases">
        <title>Genomic Encyclopedia of Type Strains, Phase IV (KMG-IV): sequencing the most valuable type-strain genomes for metagenomic binning, comparative biology and taxonomic classification.</title>
        <authorList>
            <person name="Goeker M."/>
        </authorList>
    </citation>
    <scope>NUCLEOTIDE SEQUENCE [LARGE SCALE GENOMIC DNA]</scope>
    <source>
        <strain evidence="3 4">DSM 24591</strain>
    </source>
</reference>
<keyword evidence="1" id="KW-0456">Lyase</keyword>
<dbReference type="PANTHER" id="PTHR21240:SF28">
    <property type="entry name" value="ISO-OROTATE DECARBOXYLASE (EUROFUNG)"/>
    <property type="match status" value="1"/>
</dbReference>
<dbReference type="Gene3D" id="3.20.20.140">
    <property type="entry name" value="Metal-dependent hydrolases"/>
    <property type="match status" value="1"/>
</dbReference>
<evidence type="ECO:0000256" key="1">
    <source>
        <dbReference type="ARBA" id="ARBA00023239"/>
    </source>
</evidence>
<dbReference type="GO" id="GO:0019748">
    <property type="term" value="P:secondary metabolic process"/>
    <property type="evidence" value="ECO:0007669"/>
    <property type="project" value="TreeGrafter"/>
</dbReference>
<feature type="domain" description="Amidohydrolase-related" evidence="2">
    <location>
        <begin position="53"/>
        <end position="272"/>
    </location>
</feature>
<dbReference type="InterPro" id="IPR032465">
    <property type="entry name" value="ACMSD"/>
</dbReference>
<dbReference type="GO" id="GO:0016787">
    <property type="term" value="F:hydrolase activity"/>
    <property type="evidence" value="ECO:0007669"/>
    <property type="project" value="InterPro"/>
</dbReference>
<dbReference type="OrthoDB" id="9799024at2"/>
<sequence length="274" mass="30745">MRHLSDFSAFDIHHHVGSLDIVAGSSTGRAPTLEDDIARRLTYMDANNISAVMLMPSNGYSAPDGIQATRRVNDYVAKYRDQRPDRFPAAVGTVSPLDGDGALDEIDRCVNELGMKGIVWHHRFQGTAIDHPMMDKFLRRLQEHALPAFIHLIADSSLESPWRLEILADRFPAVQFVALDGFSSPDHAHWMPYLADKHPNIIFDTGVMVSVAHLIEIFVRRIGAHRLLLGTDFYSFPKLFNTAFPLNEILESDLTDDECRAILSGNARRLLSIN</sequence>
<evidence type="ECO:0000259" key="2">
    <source>
        <dbReference type="Pfam" id="PF04909"/>
    </source>
</evidence>
<name>A0A4V2UXT9_9BURK</name>
<dbReference type="GO" id="GO:0016831">
    <property type="term" value="F:carboxy-lyase activity"/>
    <property type="evidence" value="ECO:0007669"/>
    <property type="project" value="InterPro"/>
</dbReference>
<dbReference type="Proteomes" id="UP000295525">
    <property type="component" value="Unassembled WGS sequence"/>
</dbReference>
<dbReference type="GO" id="GO:0005737">
    <property type="term" value="C:cytoplasm"/>
    <property type="evidence" value="ECO:0007669"/>
    <property type="project" value="TreeGrafter"/>
</dbReference>
<dbReference type="AlphaFoldDB" id="A0A4V2UXT9"/>
<proteinExistence type="predicted"/>
<evidence type="ECO:0000313" key="4">
    <source>
        <dbReference type="Proteomes" id="UP000295525"/>
    </source>
</evidence>
<accession>A0A4V2UXT9</accession>
<dbReference type="InterPro" id="IPR032466">
    <property type="entry name" value="Metal_Hydrolase"/>
</dbReference>
<organism evidence="3 4">
    <name type="scientific">Paralcaligenes ureilyticus</name>
    <dbReference type="NCBI Taxonomy" id="627131"/>
    <lineage>
        <taxon>Bacteria</taxon>
        <taxon>Pseudomonadati</taxon>
        <taxon>Pseudomonadota</taxon>
        <taxon>Betaproteobacteria</taxon>
        <taxon>Burkholderiales</taxon>
        <taxon>Alcaligenaceae</taxon>
        <taxon>Paralcaligenes</taxon>
    </lineage>
</organism>
<comment type="caution">
    <text evidence="3">The sequence shown here is derived from an EMBL/GenBank/DDBJ whole genome shotgun (WGS) entry which is preliminary data.</text>
</comment>
<protein>
    <recommendedName>
        <fullName evidence="2">Amidohydrolase-related domain-containing protein</fullName>
    </recommendedName>
</protein>
<dbReference type="SUPFAM" id="SSF51556">
    <property type="entry name" value="Metallo-dependent hydrolases"/>
    <property type="match status" value="1"/>
</dbReference>
<dbReference type="InterPro" id="IPR006680">
    <property type="entry name" value="Amidohydro-rel"/>
</dbReference>
<gene>
    <name evidence="3" type="ORF">EDC26_11134</name>
</gene>
<dbReference type="EMBL" id="SMAJ01000011">
    <property type="protein sequence ID" value="TCT04818.1"/>
    <property type="molecule type" value="Genomic_DNA"/>
</dbReference>
<dbReference type="PANTHER" id="PTHR21240">
    <property type="entry name" value="2-AMINO-3-CARBOXYLMUCONATE-6-SEMIALDEHYDE DECARBOXYLASE"/>
    <property type="match status" value="1"/>
</dbReference>